<comment type="caution">
    <text evidence="1">The sequence shown here is derived from an EMBL/GenBank/DDBJ whole genome shotgun (WGS) entry which is preliminary data.</text>
</comment>
<evidence type="ECO:0000313" key="1">
    <source>
        <dbReference type="EMBL" id="GAH02871.1"/>
    </source>
</evidence>
<proteinExistence type="predicted"/>
<reference evidence="1" key="1">
    <citation type="journal article" date="2014" name="Front. Microbiol.">
        <title>High frequency of phylogenetically diverse reductive dehalogenase-homologous genes in deep subseafloor sedimentary metagenomes.</title>
        <authorList>
            <person name="Kawai M."/>
            <person name="Futagami T."/>
            <person name="Toyoda A."/>
            <person name="Takaki Y."/>
            <person name="Nishi S."/>
            <person name="Hori S."/>
            <person name="Arai W."/>
            <person name="Tsubouchi T."/>
            <person name="Morono Y."/>
            <person name="Uchiyama I."/>
            <person name="Ito T."/>
            <person name="Fujiyama A."/>
            <person name="Inagaki F."/>
            <person name="Takami H."/>
        </authorList>
    </citation>
    <scope>NUCLEOTIDE SEQUENCE</scope>
    <source>
        <strain evidence="1">Expedition CK06-06</strain>
    </source>
</reference>
<organism evidence="1">
    <name type="scientific">marine sediment metagenome</name>
    <dbReference type="NCBI Taxonomy" id="412755"/>
    <lineage>
        <taxon>unclassified sequences</taxon>
        <taxon>metagenomes</taxon>
        <taxon>ecological metagenomes</taxon>
    </lineage>
</organism>
<protein>
    <submittedName>
        <fullName evidence="1">Uncharacterized protein</fullName>
    </submittedName>
</protein>
<feature type="non-terminal residue" evidence="1">
    <location>
        <position position="1"/>
    </location>
</feature>
<gene>
    <name evidence="1" type="ORF">S01H4_45922</name>
</gene>
<accession>X1C481</accession>
<name>X1C481_9ZZZZ</name>
<dbReference type="EMBL" id="BART01025604">
    <property type="protein sequence ID" value="GAH02871.1"/>
    <property type="molecule type" value="Genomic_DNA"/>
</dbReference>
<sequence length="280" mass="31845">VDTAKAERELARQHLFDKPETFEKKLWESFDIQTRYKQLFKEGIVGGALAIPTLVETGISYGFGTPTPLGKMQQEHFVSYTPSLFEAPFSEEARGRITEDPGRLSESIFKTGATFIGFKGGMGVISKSISGVKKITAETYASGYQYLPQSIKHQIVKASEFKKYGMQRNVAFITRMKLKYVIPVQEKISGFKYDYSQVFKKYFPRIDTTIKKTTAFKAHGLARKQVFRERISYKLGGVKQKIVDIYPKHKITNLMKGIEERIPRLPRYDIASGKQLGPSQ</sequence>
<dbReference type="AlphaFoldDB" id="X1C481"/>
<feature type="non-terminal residue" evidence="1">
    <location>
        <position position="280"/>
    </location>
</feature>